<evidence type="ECO:0000259" key="9">
    <source>
        <dbReference type="Pfam" id="PF00924"/>
    </source>
</evidence>
<dbReference type="InterPro" id="IPR011066">
    <property type="entry name" value="MscS_channel_C_sf"/>
</dbReference>
<evidence type="ECO:0000256" key="3">
    <source>
        <dbReference type="ARBA" id="ARBA00022475"/>
    </source>
</evidence>
<dbReference type="Gene3D" id="1.10.287.1260">
    <property type="match status" value="1"/>
</dbReference>
<feature type="transmembrane region" description="Helical" evidence="8">
    <location>
        <begin position="566"/>
        <end position="587"/>
    </location>
</feature>
<evidence type="ECO:0000313" key="11">
    <source>
        <dbReference type="EMBL" id="MFD0726295.1"/>
    </source>
</evidence>
<evidence type="ECO:0000256" key="4">
    <source>
        <dbReference type="ARBA" id="ARBA00022692"/>
    </source>
</evidence>
<dbReference type="InterPro" id="IPR011014">
    <property type="entry name" value="MscS_channel_TM-2"/>
</dbReference>
<feature type="domain" description="Mechanosensitive ion channel MscS" evidence="9">
    <location>
        <begin position="649"/>
        <end position="715"/>
    </location>
</feature>
<reference evidence="12" key="1">
    <citation type="journal article" date="2019" name="Int. J. Syst. Evol. Microbiol.">
        <title>The Global Catalogue of Microorganisms (GCM) 10K type strain sequencing project: providing services to taxonomists for standard genome sequencing and annotation.</title>
        <authorList>
            <consortium name="The Broad Institute Genomics Platform"/>
            <consortium name="The Broad Institute Genome Sequencing Center for Infectious Disease"/>
            <person name="Wu L."/>
            <person name="Ma J."/>
        </authorList>
    </citation>
    <scope>NUCLEOTIDE SEQUENCE [LARGE SCALE GENOMIC DNA]</scope>
    <source>
        <strain evidence="12">CCUG 55585</strain>
    </source>
</reference>
<feature type="region of interest" description="Disordered" evidence="7">
    <location>
        <begin position="822"/>
        <end position="845"/>
    </location>
</feature>
<comment type="caution">
    <text evidence="11">The sequence shown here is derived from an EMBL/GenBank/DDBJ whole genome shotgun (WGS) entry which is preliminary data.</text>
</comment>
<keyword evidence="4 8" id="KW-0812">Transmembrane</keyword>
<dbReference type="EMBL" id="JBHTIF010000001">
    <property type="protein sequence ID" value="MFD0726295.1"/>
    <property type="molecule type" value="Genomic_DNA"/>
</dbReference>
<feature type="transmembrane region" description="Helical" evidence="8">
    <location>
        <begin position="608"/>
        <end position="627"/>
    </location>
</feature>
<dbReference type="PANTHER" id="PTHR30347:SF1">
    <property type="entry name" value="MECHANOSENSITIVE CHANNEL MSCK"/>
    <property type="match status" value="1"/>
</dbReference>
<dbReference type="RefSeq" id="WP_386823912.1">
    <property type="nucleotide sequence ID" value="NZ_JBHTIF010000001.1"/>
</dbReference>
<feature type="transmembrane region" description="Helical" evidence="8">
    <location>
        <begin position="438"/>
        <end position="457"/>
    </location>
</feature>
<dbReference type="Pfam" id="PF00924">
    <property type="entry name" value="MS_channel_2nd"/>
    <property type="match status" value="1"/>
</dbReference>
<evidence type="ECO:0000256" key="1">
    <source>
        <dbReference type="ARBA" id="ARBA00004651"/>
    </source>
</evidence>
<accession>A0ABW2YDB5</accession>
<comment type="similarity">
    <text evidence="2">Belongs to the MscS (TC 1.A.23) family.</text>
</comment>
<feature type="domain" description="Mechanosensitive ion channel MscS C-terminal" evidence="10">
    <location>
        <begin position="724"/>
        <end position="806"/>
    </location>
</feature>
<evidence type="ECO:0000256" key="7">
    <source>
        <dbReference type="SAM" id="MobiDB-lite"/>
    </source>
</evidence>
<dbReference type="InterPro" id="IPR023408">
    <property type="entry name" value="MscS_beta-dom_sf"/>
</dbReference>
<organism evidence="11 12">
    <name type="scientific">Lysobacter brunescens</name>
    <dbReference type="NCBI Taxonomy" id="262323"/>
    <lineage>
        <taxon>Bacteria</taxon>
        <taxon>Pseudomonadati</taxon>
        <taxon>Pseudomonadota</taxon>
        <taxon>Gammaproteobacteria</taxon>
        <taxon>Lysobacterales</taxon>
        <taxon>Lysobacteraceae</taxon>
        <taxon>Lysobacter</taxon>
    </lineage>
</organism>
<dbReference type="InterPro" id="IPR010920">
    <property type="entry name" value="LSM_dom_sf"/>
</dbReference>
<proteinExistence type="inferred from homology"/>
<feature type="transmembrane region" description="Helical" evidence="8">
    <location>
        <begin position="370"/>
        <end position="392"/>
    </location>
</feature>
<dbReference type="PANTHER" id="PTHR30347">
    <property type="entry name" value="POTASSIUM CHANNEL RELATED"/>
    <property type="match status" value="1"/>
</dbReference>
<keyword evidence="6 8" id="KW-0472">Membrane</keyword>
<comment type="subcellular location">
    <subcellularLocation>
        <location evidence="1">Cell membrane</location>
        <topology evidence="1">Multi-pass membrane protein</topology>
    </subcellularLocation>
</comment>
<evidence type="ECO:0000256" key="8">
    <source>
        <dbReference type="SAM" id="Phobius"/>
    </source>
</evidence>
<evidence type="ECO:0000256" key="6">
    <source>
        <dbReference type="ARBA" id="ARBA00023136"/>
    </source>
</evidence>
<dbReference type="Gene3D" id="3.30.70.100">
    <property type="match status" value="1"/>
</dbReference>
<evidence type="ECO:0000256" key="2">
    <source>
        <dbReference type="ARBA" id="ARBA00008017"/>
    </source>
</evidence>
<name>A0ABW2YDB5_9GAMM</name>
<dbReference type="PROSITE" id="PS51257">
    <property type="entry name" value="PROKAR_LIPOPROTEIN"/>
    <property type="match status" value="1"/>
</dbReference>
<feature type="transmembrane region" description="Helical" evidence="8">
    <location>
        <begin position="633"/>
        <end position="651"/>
    </location>
</feature>
<feature type="transmembrane region" description="Helical" evidence="8">
    <location>
        <begin position="398"/>
        <end position="418"/>
    </location>
</feature>
<feature type="transmembrane region" description="Helical" evidence="8">
    <location>
        <begin position="511"/>
        <end position="531"/>
    </location>
</feature>
<evidence type="ECO:0000259" key="10">
    <source>
        <dbReference type="Pfam" id="PF21082"/>
    </source>
</evidence>
<dbReference type="Proteomes" id="UP001597110">
    <property type="component" value="Unassembled WGS sequence"/>
</dbReference>
<dbReference type="InterPro" id="IPR049278">
    <property type="entry name" value="MS_channel_C"/>
</dbReference>
<keyword evidence="5 8" id="KW-1133">Transmembrane helix</keyword>
<keyword evidence="12" id="KW-1185">Reference proteome</keyword>
<sequence>MPLVTARAARILSIIVLLTIALACPLAALAQLPGLLPVKDTGTDSSQAPTTQPAAPAAVPVGEIASRISDDERFVEEVRLRTAGADPVKRLGPGLAAIERSVDGKMRLFRNEELMQLPVMRLESLERHWKFDARQFALWREEMKLATTAPTNDAQEIARRRADWIATRDAATESRLPAPLRARVDAIIVQLDGAEVALSGPLVKQIELARRANRLEARIAAGQASVVAAIKHIDRRLMRIDAKPMWAMNDGSDDDRALEGLRTGLQVEMDFMRQYGAADAGNQRALHVLQFLLLAALLWLARRARRGDLATATHPSYGRVLRRPFSSWLLLAMMAVPLFEPNAPLLLHQFAMLVALIPVLRMLPPEARGVFGAWPIAATLFYLLQRLEFLLLANAALYRGYLFGLALLAMALTLWLLWRAHRARSAAPPTRALRLLRIGAWIGVGLLALSALSNLFGNVSLAETLLSAIIDSGYIALALYASVNVASALAHAVLHLAAGAGVRVVGDSAEAIARIVARALGIAALVGWAIFTMQQFRVWRPAYALARDVLQHAFTFGEISISLGNVLVFAIAVVVAFLAARAVRYLLRHEVLPKMSLPRGVDNSVASLSYYAMLMLGLLLALSAAGFKVGQLAFVFGALGVGIGLGLQDVVKNFVSGLILMFERPIQPGDVVDVSGTNGTVRMIGMRSTTITTFEGADVVVPNGMLLSEKLTNWTLLDRRRRLEVPVGVAYGSDVPAVMALLRQTVEQTRGVAMSPAPAVLFSGLGASALEFSVRAWTHEYDDWVLIRSDLVSRIHAALVGAGIEIPFPQQDLHLRSVPEGWPMAEAAGEGEDRPDGDGPPGASR</sequence>
<dbReference type="InterPro" id="IPR006685">
    <property type="entry name" value="MscS_channel_2nd"/>
</dbReference>
<evidence type="ECO:0000256" key="5">
    <source>
        <dbReference type="ARBA" id="ARBA00022989"/>
    </source>
</evidence>
<gene>
    <name evidence="11" type="ORF">ACFQ0E_11895</name>
</gene>
<feature type="transmembrane region" description="Helical" evidence="8">
    <location>
        <begin position="321"/>
        <end position="339"/>
    </location>
</feature>
<dbReference type="InterPro" id="IPR052702">
    <property type="entry name" value="MscS-like_channel"/>
</dbReference>
<dbReference type="SUPFAM" id="SSF50182">
    <property type="entry name" value="Sm-like ribonucleoproteins"/>
    <property type="match status" value="1"/>
</dbReference>
<keyword evidence="3" id="KW-1003">Cell membrane</keyword>
<dbReference type="Pfam" id="PF21082">
    <property type="entry name" value="MS_channel_3rd"/>
    <property type="match status" value="1"/>
</dbReference>
<evidence type="ECO:0000313" key="12">
    <source>
        <dbReference type="Proteomes" id="UP001597110"/>
    </source>
</evidence>
<feature type="transmembrane region" description="Helical" evidence="8">
    <location>
        <begin position="284"/>
        <end position="301"/>
    </location>
</feature>
<feature type="transmembrane region" description="Helical" evidence="8">
    <location>
        <begin position="477"/>
        <end position="499"/>
    </location>
</feature>
<dbReference type="Gene3D" id="2.30.30.60">
    <property type="match status" value="1"/>
</dbReference>
<protein>
    <submittedName>
        <fullName evidence="11">Mechanosensitive ion channel family protein</fullName>
    </submittedName>
</protein>
<dbReference type="SUPFAM" id="SSF82861">
    <property type="entry name" value="Mechanosensitive channel protein MscS (YggB), transmembrane region"/>
    <property type="match status" value="1"/>
</dbReference>
<dbReference type="SUPFAM" id="SSF82689">
    <property type="entry name" value="Mechanosensitive channel protein MscS (YggB), C-terminal domain"/>
    <property type="match status" value="1"/>
</dbReference>